<dbReference type="Proteomes" id="UP001162480">
    <property type="component" value="Chromosome 2"/>
</dbReference>
<sequence length="96" mass="10276">MYGGGGGGGGGGVGRNVREKVVQKHLAVGQRFPRSSVGSTLFTLQSQFSLRVFGTIRDRAERSSKFNSYKKLFGVGFVKVWGELTSPAKDLHSIAA</sequence>
<accession>A0AA36AJJ2</accession>
<evidence type="ECO:0000313" key="1">
    <source>
        <dbReference type="EMBL" id="CAI9717234.1"/>
    </source>
</evidence>
<reference evidence="1" key="1">
    <citation type="submission" date="2023-08" db="EMBL/GenBank/DDBJ databases">
        <authorList>
            <person name="Alioto T."/>
            <person name="Alioto T."/>
            <person name="Gomez Garrido J."/>
        </authorList>
    </citation>
    <scope>NUCLEOTIDE SEQUENCE</scope>
</reference>
<gene>
    <name evidence="1" type="ORF">OCTVUL_1B019884</name>
</gene>
<dbReference type="AlphaFoldDB" id="A0AA36AJJ2"/>
<dbReference type="EMBL" id="OX597815">
    <property type="protein sequence ID" value="CAI9717234.1"/>
    <property type="molecule type" value="Genomic_DNA"/>
</dbReference>
<keyword evidence="2" id="KW-1185">Reference proteome</keyword>
<evidence type="ECO:0000313" key="2">
    <source>
        <dbReference type="Proteomes" id="UP001162480"/>
    </source>
</evidence>
<proteinExistence type="predicted"/>
<organism evidence="1 2">
    <name type="scientific">Octopus vulgaris</name>
    <name type="common">Common octopus</name>
    <dbReference type="NCBI Taxonomy" id="6645"/>
    <lineage>
        <taxon>Eukaryota</taxon>
        <taxon>Metazoa</taxon>
        <taxon>Spiralia</taxon>
        <taxon>Lophotrochozoa</taxon>
        <taxon>Mollusca</taxon>
        <taxon>Cephalopoda</taxon>
        <taxon>Coleoidea</taxon>
        <taxon>Octopodiformes</taxon>
        <taxon>Octopoda</taxon>
        <taxon>Incirrata</taxon>
        <taxon>Octopodidae</taxon>
        <taxon>Octopus</taxon>
    </lineage>
</organism>
<name>A0AA36AJJ2_OCTVU</name>
<protein>
    <submittedName>
        <fullName evidence="1">Uncharacterized protein</fullName>
    </submittedName>
</protein>